<comment type="caution">
    <text evidence="2">The sequence shown here is derived from an EMBL/GenBank/DDBJ whole genome shotgun (WGS) entry which is preliminary data.</text>
</comment>
<evidence type="ECO:0000256" key="1">
    <source>
        <dbReference type="SAM" id="MobiDB-lite"/>
    </source>
</evidence>
<organism evidence="2 3">
    <name type="scientific">Kitasatospora xanthocidica</name>
    <dbReference type="NCBI Taxonomy" id="83382"/>
    <lineage>
        <taxon>Bacteria</taxon>
        <taxon>Bacillati</taxon>
        <taxon>Actinomycetota</taxon>
        <taxon>Actinomycetes</taxon>
        <taxon>Kitasatosporales</taxon>
        <taxon>Streptomycetaceae</taxon>
        <taxon>Kitasatospora</taxon>
    </lineage>
</organism>
<proteinExistence type="predicted"/>
<feature type="compositionally biased region" description="Basic residues" evidence="1">
    <location>
        <begin position="106"/>
        <end position="117"/>
    </location>
</feature>
<feature type="region of interest" description="Disordered" evidence="1">
    <location>
        <begin position="36"/>
        <end position="117"/>
    </location>
</feature>
<keyword evidence="3" id="KW-1185">Reference proteome</keyword>
<name>A0A372ZW66_9ACTN</name>
<dbReference type="AlphaFoldDB" id="A0A372ZW66"/>
<accession>A0A372ZW66</accession>
<dbReference type="EMBL" id="QVIG01000001">
    <property type="protein sequence ID" value="RGD59465.1"/>
    <property type="molecule type" value="Genomic_DNA"/>
</dbReference>
<protein>
    <submittedName>
        <fullName evidence="2">Uncharacterized protein</fullName>
    </submittedName>
</protein>
<sequence>MLHVFTTLCSDDNMMKAARFALPVLLDLLRQVIAQRRKRTGPPPTASGGSLPADAEAPAPLYPSRRVGELHHAAARRRRTRPAQQRAVEVRVIAQAQRTPASKNRSANRRRPGGRRS</sequence>
<evidence type="ECO:0000313" key="3">
    <source>
        <dbReference type="Proteomes" id="UP000263377"/>
    </source>
</evidence>
<evidence type="ECO:0000313" key="2">
    <source>
        <dbReference type="EMBL" id="RGD59465.1"/>
    </source>
</evidence>
<reference evidence="2 3" key="1">
    <citation type="submission" date="2018-08" db="EMBL/GenBank/DDBJ databases">
        <title>Diversity &amp; Physiological Properties of Lignin-Decomposing Actinobacteria from Soil.</title>
        <authorList>
            <person name="Roh S.G."/>
            <person name="Kim S.B."/>
        </authorList>
    </citation>
    <scope>NUCLEOTIDE SEQUENCE [LARGE SCALE GENOMIC DNA]</scope>
    <source>
        <strain evidence="2 3">MMS17-GH009</strain>
    </source>
</reference>
<dbReference type="Proteomes" id="UP000263377">
    <property type="component" value="Unassembled WGS sequence"/>
</dbReference>
<gene>
    <name evidence="2" type="ORF">DR950_18185</name>
</gene>